<name>A0ABD5TA58_9EURY</name>
<proteinExistence type="predicted"/>
<reference evidence="2 3" key="1">
    <citation type="journal article" date="2019" name="Int. J. Syst. Evol. Microbiol.">
        <title>The Global Catalogue of Microorganisms (GCM) 10K type strain sequencing project: providing services to taxonomists for standard genome sequencing and annotation.</title>
        <authorList>
            <consortium name="The Broad Institute Genomics Platform"/>
            <consortium name="The Broad Institute Genome Sequencing Center for Infectious Disease"/>
            <person name="Wu L."/>
            <person name="Ma J."/>
        </authorList>
    </citation>
    <scope>NUCLEOTIDE SEQUENCE [LARGE SCALE GENOMIC DNA]</scope>
    <source>
        <strain evidence="2 3">PJ61</strain>
    </source>
</reference>
<dbReference type="Proteomes" id="UP001596274">
    <property type="component" value="Unassembled WGS sequence"/>
</dbReference>
<evidence type="ECO:0000313" key="2">
    <source>
        <dbReference type="EMBL" id="MFC6772368.1"/>
    </source>
</evidence>
<dbReference type="EMBL" id="JBHSWT010000761">
    <property type="protein sequence ID" value="MFC6772368.1"/>
    <property type="molecule type" value="Genomic_DNA"/>
</dbReference>
<organism evidence="2 3">
    <name type="scientific">Halorubrum pallidum</name>
    <dbReference type="NCBI Taxonomy" id="1526114"/>
    <lineage>
        <taxon>Archaea</taxon>
        <taxon>Methanobacteriati</taxon>
        <taxon>Methanobacteriota</taxon>
        <taxon>Stenosarchaea group</taxon>
        <taxon>Halobacteria</taxon>
        <taxon>Halobacteriales</taxon>
        <taxon>Haloferacaceae</taxon>
        <taxon>Halorubrum</taxon>
    </lineage>
</organism>
<gene>
    <name evidence="2" type="ORF">ACFQDD_12730</name>
</gene>
<accession>A0ABD5TA58</accession>
<comment type="caution">
    <text evidence="2">The sequence shown here is derived from an EMBL/GenBank/DDBJ whole genome shotgun (WGS) entry which is preliminary data.</text>
</comment>
<evidence type="ECO:0000256" key="1">
    <source>
        <dbReference type="SAM" id="MobiDB-lite"/>
    </source>
</evidence>
<keyword evidence="3" id="KW-1185">Reference proteome</keyword>
<sequence>MPAEDGSERAKEGGVRYRAGGERGAARPTSLDDDRQGVTDPHADAADAADGESRDSDAAA</sequence>
<feature type="region of interest" description="Disordered" evidence="1">
    <location>
        <begin position="1"/>
        <end position="60"/>
    </location>
</feature>
<dbReference type="AlphaFoldDB" id="A0ABD5TA58"/>
<protein>
    <submittedName>
        <fullName evidence="2">Uncharacterized protein</fullName>
    </submittedName>
</protein>
<feature type="non-terminal residue" evidence="2">
    <location>
        <position position="60"/>
    </location>
</feature>
<evidence type="ECO:0000313" key="3">
    <source>
        <dbReference type="Proteomes" id="UP001596274"/>
    </source>
</evidence>